<organism evidence="4 5">
    <name type="scientific">Thorsellia kenyensis</name>
    <dbReference type="NCBI Taxonomy" id="1549888"/>
    <lineage>
        <taxon>Bacteria</taxon>
        <taxon>Pseudomonadati</taxon>
        <taxon>Pseudomonadota</taxon>
        <taxon>Gammaproteobacteria</taxon>
        <taxon>Enterobacterales</taxon>
        <taxon>Thorselliaceae</taxon>
        <taxon>Thorsellia</taxon>
    </lineage>
</organism>
<feature type="region of interest" description="Disordered" evidence="2">
    <location>
        <begin position="507"/>
        <end position="556"/>
    </location>
</feature>
<accession>A0ABV6C6R3</accession>
<evidence type="ECO:0000256" key="2">
    <source>
        <dbReference type="SAM" id="MobiDB-lite"/>
    </source>
</evidence>
<gene>
    <name evidence="4" type="ORF">ACFFIT_00810</name>
</gene>
<dbReference type="Proteomes" id="UP001589758">
    <property type="component" value="Unassembled WGS sequence"/>
</dbReference>
<evidence type="ECO:0000256" key="1">
    <source>
        <dbReference type="SAM" id="Coils"/>
    </source>
</evidence>
<reference evidence="4 5" key="1">
    <citation type="submission" date="2024-09" db="EMBL/GenBank/DDBJ databases">
        <authorList>
            <person name="Sun Q."/>
            <person name="Mori K."/>
        </authorList>
    </citation>
    <scope>NUCLEOTIDE SEQUENCE [LARGE SCALE GENOMIC DNA]</scope>
    <source>
        <strain evidence="4 5">CCM 8545</strain>
    </source>
</reference>
<sequence length="556" mass="62775">MTRNYLKYSFSIVLVAISFFSNSAEKNADALALRPIVEGPVNLNLPTQVFNTPNSMDEIFKILKTLDFKPVPGVSLFAEDNIIENTTPQGNVPAPSTPSKKPRNQQTNTNVPNSGSTQVSSSEIKALKQKIETLENALELLQTENTKLKQTVPTVPSSTRLGLSHIANNLVEKFSEENVKQNAEQLRRLENELASANEEITSFESKIKLLNELPKEGDQKLISQIKELNQTLDKERKISQERQGSLEEELSEKSNLLVKSQRELEQLQIIQARNESMTNDLSNELASAQTPLKAEIDALTQQNTVLKKAYQEEKLRSESLIETLTNTNKTLQNKLNEAERKQNNESQNQSRLLLELQNRAQQAELMRQKLQQQLLLAEQNSIQLQEQLEKLTAENLKNNQNFQLQLTDLQQRLVNARRSEQEANRWARAAGVGNTNAANTRILNLQQQIDALSASEEQQRSIALFNQQQVNTLQSELAVLQAKIKAEQQSKAQLEKQITNLENEKIETKETSKKENTQDENKSISLNQQLNQSIESLPESKNKKAILSTEAGVQKL</sequence>
<comment type="caution">
    <text evidence="4">The sequence shown here is derived from an EMBL/GenBank/DDBJ whole genome shotgun (WGS) entry which is preliminary data.</text>
</comment>
<evidence type="ECO:0000313" key="4">
    <source>
        <dbReference type="EMBL" id="MFC0178654.1"/>
    </source>
</evidence>
<name>A0ABV6C6R3_9GAMM</name>
<dbReference type="EMBL" id="JBHLXE010000013">
    <property type="protein sequence ID" value="MFC0178654.1"/>
    <property type="molecule type" value="Genomic_DNA"/>
</dbReference>
<feature type="coiled-coil region" evidence="1">
    <location>
        <begin position="296"/>
        <end position="419"/>
    </location>
</feature>
<evidence type="ECO:0000256" key="3">
    <source>
        <dbReference type="SAM" id="SignalP"/>
    </source>
</evidence>
<feature type="region of interest" description="Disordered" evidence="2">
    <location>
        <begin position="85"/>
        <end position="122"/>
    </location>
</feature>
<feature type="signal peptide" evidence="3">
    <location>
        <begin position="1"/>
        <end position="23"/>
    </location>
</feature>
<proteinExistence type="predicted"/>
<feature type="chain" id="PRO_5045769305" evidence="3">
    <location>
        <begin position="24"/>
        <end position="556"/>
    </location>
</feature>
<keyword evidence="1" id="KW-0175">Coiled coil</keyword>
<feature type="compositionally biased region" description="Polar residues" evidence="2">
    <location>
        <begin position="523"/>
        <end position="535"/>
    </location>
</feature>
<dbReference type="RefSeq" id="WP_385875493.1">
    <property type="nucleotide sequence ID" value="NZ_JBHLXE010000013.1"/>
</dbReference>
<evidence type="ECO:0000313" key="5">
    <source>
        <dbReference type="Proteomes" id="UP001589758"/>
    </source>
</evidence>
<keyword evidence="3" id="KW-0732">Signal</keyword>
<feature type="compositionally biased region" description="Basic and acidic residues" evidence="2">
    <location>
        <begin position="507"/>
        <end position="522"/>
    </location>
</feature>
<keyword evidence="5" id="KW-1185">Reference proteome</keyword>
<protein>
    <submittedName>
        <fullName evidence="4">Uncharacterized protein</fullName>
    </submittedName>
</protein>
<feature type="compositionally biased region" description="Polar residues" evidence="2">
    <location>
        <begin position="104"/>
        <end position="122"/>
    </location>
</feature>